<accession>A0AAN4Z6S6</accession>
<dbReference type="AlphaFoldDB" id="A0AAN4Z6S6"/>
<organism evidence="1 2">
    <name type="scientific">Pristionchus mayeri</name>
    <dbReference type="NCBI Taxonomy" id="1317129"/>
    <lineage>
        <taxon>Eukaryota</taxon>
        <taxon>Metazoa</taxon>
        <taxon>Ecdysozoa</taxon>
        <taxon>Nematoda</taxon>
        <taxon>Chromadorea</taxon>
        <taxon>Rhabditida</taxon>
        <taxon>Rhabditina</taxon>
        <taxon>Diplogasteromorpha</taxon>
        <taxon>Diplogasteroidea</taxon>
        <taxon>Neodiplogasteridae</taxon>
        <taxon>Pristionchus</taxon>
    </lineage>
</organism>
<proteinExistence type="predicted"/>
<dbReference type="Proteomes" id="UP001328107">
    <property type="component" value="Unassembled WGS sequence"/>
</dbReference>
<gene>
    <name evidence="1" type="ORF">PMAYCL1PPCAC_04364</name>
</gene>
<keyword evidence="2" id="KW-1185">Reference proteome</keyword>
<name>A0AAN4Z6S6_9BILA</name>
<feature type="non-terminal residue" evidence="1">
    <location>
        <position position="1"/>
    </location>
</feature>
<evidence type="ECO:0000313" key="1">
    <source>
        <dbReference type="EMBL" id="GMR34169.1"/>
    </source>
</evidence>
<feature type="non-terminal residue" evidence="1">
    <location>
        <position position="546"/>
    </location>
</feature>
<sequence length="546" mass="61251">KKRRPKVKKRKYDEEEMIELTVDNNYFQMMSGAVASRANDDARSVLSRHTMLSGAASSCLDPPSEIIGRVSIRNARAFLRRAARLVDERGAGVQHQVQLLQEELVLRTLAEDDEESEQQEEIWGAEWRDHLSEVRNWVGHYTQHDVYHEAANRGMLLLGMAVQLATLANRHDTLNYRSVNYEVLQLALEFTQRLLYIFLEELELPQKTMADTVADLDRAISVMRGQMQMNQRPDAIALLNQQARQAQRFGGFDVYDEERMRLRNQIYQHLDMLDESPSEEEWAELRAEERRLVNEMLAATNRRYVLRLVDAAADAEAAAQQLQQISGFDQPPPDYGMGAHSQAGSSHSTVLTSALSTHEQEAARIQYLETHRLQPGYDRPSTSRGAAAAAADRTGLSGFAADVMRANGRSAEQTAAACARERERLRPAPTSSSATDGFRAAVMRANGRSAEQTAAAYERERQRFLPASTARSNDLNGAHAACHDHDYLGSEMNSMGRLTEPAETRRAHNGFFLETVEVHRPPAASAVGQLQQPQQAANVPRLFPFL</sequence>
<comment type="caution">
    <text evidence="1">The sequence shown here is derived from an EMBL/GenBank/DDBJ whole genome shotgun (WGS) entry which is preliminary data.</text>
</comment>
<evidence type="ECO:0000313" key="2">
    <source>
        <dbReference type="Proteomes" id="UP001328107"/>
    </source>
</evidence>
<protein>
    <submittedName>
        <fullName evidence="1">Uncharacterized protein</fullName>
    </submittedName>
</protein>
<dbReference type="EMBL" id="BTRK01000001">
    <property type="protein sequence ID" value="GMR34169.1"/>
    <property type="molecule type" value="Genomic_DNA"/>
</dbReference>
<reference evidence="2" key="1">
    <citation type="submission" date="2022-10" db="EMBL/GenBank/DDBJ databases">
        <title>Genome assembly of Pristionchus species.</title>
        <authorList>
            <person name="Yoshida K."/>
            <person name="Sommer R.J."/>
        </authorList>
    </citation>
    <scope>NUCLEOTIDE SEQUENCE [LARGE SCALE GENOMIC DNA]</scope>
    <source>
        <strain evidence="2">RS5460</strain>
    </source>
</reference>